<feature type="region of interest" description="Disordered" evidence="1">
    <location>
        <begin position="118"/>
        <end position="182"/>
    </location>
</feature>
<feature type="compositionally biased region" description="Basic and acidic residues" evidence="1">
    <location>
        <begin position="118"/>
        <end position="128"/>
    </location>
</feature>
<comment type="caution">
    <text evidence="3">The sequence shown here is derived from an EMBL/GenBank/DDBJ whole genome shotgun (WGS) entry which is preliminary data.</text>
</comment>
<evidence type="ECO:0000313" key="4">
    <source>
        <dbReference type="Proteomes" id="UP001174936"/>
    </source>
</evidence>
<dbReference type="InterPro" id="IPR007889">
    <property type="entry name" value="HTH_Psq"/>
</dbReference>
<proteinExistence type="predicted"/>
<feature type="compositionally biased region" description="Polar residues" evidence="1">
    <location>
        <begin position="140"/>
        <end position="162"/>
    </location>
</feature>
<dbReference type="InterPro" id="IPR009057">
    <property type="entry name" value="Homeodomain-like_sf"/>
</dbReference>
<feature type="compositionally biased region" description="Low complexity" evidence="1">
    <location>
        <begin position="167"/>
        <end position="179"/>
    </location>
</feature>
<dbReference type="EMBL" id="JAULSV010000006">
    <property type="protein sequence ID" value="KAK0640836.1"/>
    <property type="molecule type" value="Genomic_DNA"/>
</dbReference>
<feature type="compositionally biased region" description="Basic residues" evidence="1">
    <location>
        <begin position="224"/>
        <end position="234"/>
    </location>
</feature>
<feature type="region of interest" description="Disordered" evidence="1">
    <location>
        <begin position="224"/>
        <end position="243"/>
    </location>
</feature>
<dbReference type="AlphaFoldDB" id="A0AA40CJ65"/>
<reference evidence="3" key="1">
    <citation type="submission" date="2023-06" db="EMBL/GenBank/DDBJ databases">
        <title>Genome-scale phylogeny and comparative genomics of the fungal order Sordariales.</title>
        <authorList>
            <consortium name="Lawrence Berkeley National Laboratory"/>
            <person name="Hensen N."/>
            <person name="Bonometti L."/>
            <person name="Westerberg I."/>
            <person name="Brannstrom I.O."/>
            <person name="Guillou S."/>
            <person name="Cros-Aarteil S."/>
            <person name="Calhoun S."/>
            <person name="Haridas S."/>
            <person name="Kuo A."/>
            <person name="Mondo S."/>
            <person name="Pangilinan J."/>
            <person name="Riley R."/>
            <person name="Labutti K."/>
            <person name="Andreopoulos B."/>
            <person name="Lipzen A."/>
            <person name="Chen C."/>
            <person name="Yanf M."/>
            <person name="Daum C."/>
            <person name="Ng V."/>
            <person name="Clum A."/>
            <person name="Steindorff A."/>
            <person name="Ohm R."/>
            <person name="Martin F."/>
            <person name="Silar P."/>
            <person name="Natvig D."/>
            <person name="Lalanne C."/>
            <person name="Gautier V."/>
            <person name="Ament-Velasquez S.L."/>
            <person name="Kruys A."/>
            <person name="Hutchinson M.I."/>
            <person name="Powell A.J."/>
            <person name="Barry K."/>
            <person name="Miller A.N."/>
            <person name="Grigoriev I.V."/>
            <person name="Debuchy R."/>
            <person name="Gladieux P."/>
            <person name="Thoren M.H."/>
            <person name="Johannesson H."/>
        </authorList>
    </citation>
    <scope>NUCLEOTIDE SEQUENCE</scope>
    <source>
        <strain evidence="3">SMH2532-1</strain>
    </source>
</reference>
<dbReference type="Gene3D" id="1.10.10.60">
    <property type="entry name" value="Homeodomain-like"/>
    <property type="match status" value="1"/>
</dbReference>
<organism evidence="3 4">
    <name type="scientific">Cercophora newfieldiana</name>
    <dbReference type="NCBI Taxonomy" id="92897"/>
    <lineage>
        <taxon>Eukaryota</taxon>
        <taxon>Fungi</taxon>
        <taxon>Dikarya</taxon>
        <taxon>Ascomycota</taxon>
        <taxon>Pezizomycotina</taxon>
        <taxon>Sordariomycetes</taxon>
        <taxon>Sordariomycetidae</taxon>
        <taxon>Sordariales</taxon>
        <taxon>Lasiosphaeriaceae</taxon>
        <taxon>Cercophora</taxon>
    </lineage>
</organism>
<feature type="domain" description="HTH psq-type" evidence="2">
    <location>
        <begin position="191"/>
        <end position="230"/>
    </location>
</feature>
<dbReference type="GO" id="GO:0003677">
    <property type="term" value="F:DNA binding"/>
    <property type="evidence" value="ECO:0007669"/>
    <property type="project" value="InterPro"/>
</dbReference>
<keyword evidence="4" id="KW-1185">Reference proteome</keyword>
<dbReference type="Proteomes" id="UP001174936">
    <property type="component" value="Unassembled WGS sequence"/>
</dbReference>
<evidence type="ECO:0000256" key="1">
    <source>
        <dbReference type="SAM" id="MobiDB-lite"/>
    </source>
</evidence>
<sequence>MEDFKAEVEARQVAWRQKAKEEALKIWQPAMEKATNELVDSIATLVESHSAKLEIVRQAIRRTTSDDEYVNDLILDEMEVAAARTTRNFEDYLQQGLVALGSDRQLVNLRDALPALADGDHSKSEMRSGRGTFKSPHFESPSNDGLPQGTLTATESRRSLPSTPGRPVVKTPVTPKTPVHPADLEISAMREQKIQSALEDARRGSTQSAAAAKWGIPVSTLHQRLRRGTPRTPRKPLIVGSRENPIIPDKGTLSWKDVEGNDYVVTRYGLHYAIRCETAPGENTFHFKAHPFECWDVKRHLTELPEEGVPCHGESDCGKFSEAEVIKKLGYQVVLPHPNNTEDGERKNKKWVADNNKVMRRKAEVYLATHPFLDDSGEEE</sequence>
<evidence type="ECO:0000259" key="2">
    <source>
        <dbReference type="Pfam" id="PF05225"/>
    </source>
</evidence>
<evidence type="ECO:0000313" key="3">
    <source>
        <dbReference type="EMBL" id="KAK0640836.1"/>
    </source>
</evidence>
<protein>
    <recommendedName>
        <fullName evidence="2">HTH psq-type domain-containing protein</fullName>
    </recommendedName>
</protein>
<gene>
    <name evidence="3" type="ORF">B0T16DRAFT_514786</name>
</gene>
<accession>A0AA40CJ65</accession>
<dbReference type="Pfam" id="PF05225">
    <property type="entry name" value="HTH_psq"/>
    <property type="match status" value="1"/>
</dbReference>
<name>A0AA40CJ65_9PEZI</name>
<dbReference type="SUPFAM" id="SSF46689">
    <property type="entry name" value="Homeodomain-like"/>
    <property type="match status" value="1"/>
</dbReference>